<dbReference type="EMBL" id="CP024964">
    <property type="protein sequence ID" value="ATZ17922.1"/>
    <property type="molecule type" value="Genomic_DNA"/>
</dbReference>
<proteinExistence type="predicted"/>
<organism evidence="1 2">
    <name type="scientific">Mesoplasma melaleucae</name>
    <dbReference type="NCBI Taxonomy" id="81459"/>
    <lineage>
        <taxon>Bacteria</taxon>
        <taxon>Bacillati</taxon>
        <taxon>Mycoplasmatota</taxon>
        <taxon>Mollicutes</taxon>
        <taxon>Entomoplasmatales</taxon>
        <taxon>Entomoplasmataceae</taxon>
        <taxon>Mesoplasma</taxon>
    </lineage>
</organism>
<sequence length="69" mass="8414">MQELEWEAKTNNKSWKLTIDPLKKYSVYKNIQGDVKEIYQLSGESIIKYFIEQEQERKIYTSKFYIKND</sequence>
<name>A0A2K8NVQ8_9MOLU</name>
<reference evidence="1 2" key="1">
    <citation type="submission" date="2017-11" db="EMBL/GenBank/DDBJ databases">
        <title>Genome sequence of Entomoplasma melaleucae M1 (ATCC 49191).</title>
        <authorList>
            <person name="Lo W.-S."/>
            <person name="Gasparich G.E."/>
            <person name="Kuo C.-H."/>
        </authorList>
    </citation>
    <scope>NUCLEOTIDE SEQUENCE [LARGE SCALE GENOMIC DNA]</scope>
    <source>
        <strain evidence="1 2">M1</strain>
    </source>
</reference>
<dbReference type="KEGG" id="eml:EMELA_v1c03600"/>
<evidence type="ECO:0000313" key="1">
    <source>
        <dbReference type="EMBL" id="ATZ17922.1"/>
    </source>
</evidence>
<evidence type="ECO:0000313" key="2">
    <source>
        <dbReference type="Proteomes" id="UP000231896"/>
    </source>
</evidence>
<accession>A0A2K8NVQ8</accession>
<keyword evidence="2" id="KW-1185">Reference proteome</keyword>
<dbReference type="AlphaFoldDB" id="A0A2K8NVQ8"/>
<gene>
    <name evidence="1" type="ORF">EMELA_v1c03600</name>
</gene>
<protein>
    <submittedName>
        <fullName evidence="1">Uncharacterized protein</fullName>
    </submittedName>
</protein>
<dbReference type="Proteomes" id="UP000231896">
    <property type="component" value="Chromosome"/>
</dbReference>